<keyword evidence="4" id="KW-0479">Metal-binding</keyword>
<dbReference type="SFLD" id="SFLDS00001">
    <property type="entry name" value="Enolase"/>
    <property type="match status" value="1"/>
</dbReference>
<dbReference type="SFLD" id="SFLDG00180">
    <property type="entry name" value="muconate_cycloisomerase"/>
    <property type="match status" value="1"/>
</dbReference>
<name>A0A4R0GHI9_9ENTR</name>
<dbReference type="Gene3D" id="3.20.20.120">
    <property type="entry name" value="Enolase-like C-terminal domain"/>
    <property type="match status" value="1"/>
</dbReference>
<dbReference type="EMBL" id="SJOO01000001">
    <property type="protein sequence ID" value="TCB94771.1"/>
    <property type="molecule type" value="Genomic_DNA"/>
</dbReference>
<dbReference type="InterPro" id="IPR029017">
    <property type="entry name" value="Enolase-like_N"/>
</dbReference>
<dbReference type="NCBIfam" id="TIGR02534">
    <property type="entry name" value="mucon_cyclo"/>
    <property type="match status" value="1"/>
</dbReference>
<dbReference type="GO" id="GO:0018850">
    <property type="term" value="F:chloromuconate cycloisomerase activity"/>
    <property type="evidence" value="ECO:0007669"/>
    <property type="project" value="InterPro"/>
</dbReference>
<dbReference type="CDD" id="cd03318">
    <property type="entry name" value="MLE"/>
    <property type="match status" value="1"/>
</dbReference>
<dbReference type="SUPFAM" id="SSF54826">
    <property type="entry name" value="Enolase N-terminal domain-like"/>
    <property type="match status" value="1"/>
</dbReference>
<gene>
    <name evidence="10" type="ORF">E0L20_01475</name>
</gene>
<sequence length="371" mass="39147">MSITVESIACWLVDIPTVRPHRLSMATMGCQTLALVRMTCAEGVVGWGEATTIGGLSYGAESPEAIKSAVETYLSPLLCGKTFSGPAALAHVMNASVKGNTFAKSALETAFLDAQGKALGVPVSALLGGALCERLPVLWTLASGDTEKDIEEGRRLLAEGRHDAFKLKIGARDLATDIRHALAIKSALGDEVSIRVDVNQAWDLTTAVKGMRQLQDGGIDLVEQPIPLWDRQGLITLSQRFEVPILADEAVGTSHDGYALANGGFTGAYALKIAKAGGPVQALKLAHVAQAAGVALYGGTMLEGTVGTLASLHAWSTVPMRWGTEMFGPLLLKDDVVVRPLDFSRGQVTLPSGPGLGIDIDTDKLRHYARP</sequence>
<dbReference type="PANTHER" id="PTHR48073:SF2">
    <property type="entry name" value="O-SUCCINYLBENZOATE SYNTHASE"/>
    <property type="match status" value="1"/>
</dbReference>
<evidence type="ECO:0000259" key="9">
    <source>
        <dbReference type="SMART" id="SM00922"/>
    </source>
</evidence>
<dbReference type="SUPFAM" id="SSF51604">
    <property type="entry name" value="Enolase C-terminal domain-like"/>
    <property type="match status" value="1"/>
</dbReference>
<organism evidence="10 11">
    <name type="scientific">Enterobacter wuhouensis</name>
    <dbReference type="NCBI Taxonomy" id="2529381"/>
    <lineage>
        <taxon>Bacteria</taxon>
        <taxon>Pseudomonadati</taxon>
        <taxon>Pseudomonadota</taxon>
        <taxon>Gammaproteobacteria</taxon>
        <taxon>Enterobacterales</taxon>
        <taxon>Enterobacteriaceae</taxon>
        <taxon>Enterobacter</taxon>
    </lineage>
</organism>
<accession>A0A4R0GHI9</accession>
<feature type="active site" description="Proton donor" evidence="8">
    <location>
        <position position="325"/>
    </location>
</feature>
<evidence type="ECO:0000256" key="1">
    <source>
        <dbReference type="ARBA" id="ARBA00001936"/>
    </source>
</evidence>
<dbReference type="AlphaFoldDB" id="A0A4R0GHI9"/>
<evidence type="ECO:0000256" key="6">
    <source>
        <dbReference type="ARBA" id="ARBA00023211"/>
    </source>
</evidence>
<dbReference type="Gene3D" id="3.30.390.10">
    <property type="entry name" value="Enolase-like, N-terminal domain"/>
    <property type="match status" value="1"/>
</dbReference>
<evidence type="ECO:0000313" key="11">
    <source>
        <dbReference type="Proteomes" id="UP000291424"/>
    </source>
</evidence>
<dbReference type="SMART" id="SM00922">
    <property type="entry name" value="MR_MLE"/>
    <property type="match status" value="1"/>
</dbReference>
<evidence type="ECO:0000256" key="4">
    <source>
        <dbReference type="ARBA" id="ARBA00022723"/>
    </source>
</evidence>
<keyword evidence="6" id="KW-0464">Manganese</keyword>
<dbReference type="InterPro" id="IPR018110">
    <property type="entry name" value="Mandel_Rmase/mucon_lact_enz_CS"/>
</dbReference>
<dbReference type="GO" id="GO:0009063">
    <property type="term" value="P:amino acid catabolic process"/>
    <property type="evidence" value="ECO:0007669"/>
    <property type="project" value="InterPro"/>
</dbReference>
<dbReference type="InterPro" id="IPR013341">
    <property type="entry name" value="Mandelate_racemase_N_dom"/>
</dbReference>
<reference evidence="10 11" key="1">
    <citation type="submission" date="2019-02" db="EMBL/GenBank/DDBJ databases">
        <title>The draft genome of Enterobacter spp. strains.</title>
        <authorList>
            <person name="Wang C."/>
            <person name="Feng Y."/>
            <person name="Zong Z."/>
        </authorList>
    </citation>
    <scope>NUCLEOTIDE SEQUENCE [LARGE SCALE GENOMIC DNA]</scope>
    <source>
        <strain evidence="10 11">WCHEW120002</strain>
    </source>
</reference>
<evidence type="ECO:0000256" key="7">
    <source>
        <dbReference type="ARBA" id="ARBA00023235"/>
    </source>
</evidence>
<feature type="domain" description="Mandelate racemase/muconate lactonizing enzyme C-terminal" evidence="9">
    <location>
        <begin position="146"/>
        <end position="244"/>
    </location>
</feature>
<dbReference type="GO" id="GO:0018849">
    <property type="term" value="F:muconate cycloisomerase activity"/>
    <property type="evidence" value="ECO:0007669"/>
    <property type="project" value="InterPro"/>
</dbReference>
<evidence type="ECO:0000256" key="8">
    <source>
        <dbReference type="PIRSR" id="PIRSR613370-1"/>
    </source>
</evidence>
<dbReference type="RefSeq" id="WP_131632347.1">
    <property type="nucleotide sequence ID" value="NZ_SJOO01000001.1"/>
</dbReference>
<dbReference type="SFLD" id="SFLDG01258">
    <property type="entry name" value="(chloro)muconate_cycloisomeras"/>
    <property type="match status" value="1"/>
</dbReference>
<comment type="similarity">
    <text evidence="3">Belongs to the mandelate racemase/muconate lactonizing enzyme family.</text>
</comment>
<dbReference type="InterPro" id="IPR013342">
    <property type="entry name" value="Mandelate_racemase_C"/>
</dbReference>
<feature type="active site" description="Proton acceptor" evidence="8">
    <location>
        <position position="168"/>
    </location>
</feature>
<keyword evidence="7 10" id="KW-0413">Isomerase</keyword>
<evidence type="ECO:0000256" key="3">
    <source>
        <dbReference type="ARBA" id="ARBA00008031"/>
    </source>
</evidence>
<dbReference type="GO" id="GO:0006518">
    <property type="term" value="P:peptide metabolic process"/>
    <property type="evidence" value="ECO:0007669"/>
    <property type="project" value="UniProtKB-ARBA"/>
</dbReference>
<comment type="caution">
    <text evidence="10">The sequence shown here is derived from an EMBL/GenBank/DDBJ whole genome shotgun (WGS) entry which is preliminary data.</text>
</comment>
<evidence type="ECO:0000313" key="10">
    <source>
        <dbReference type="EMBL" id="TCB94771.1"/>
    </source>
</evidence>
<proteinExistence type="inferred from homology"/>
<protein>
    <submittedName>
        <fullName evidence="10">Muconate cycloisomerase</fullName>
    </submittedName>
</protein>
<dbReference type="InterPro" id="IPR029065">
    <property type="entry name" value="Enolase_C-like"/>
</dbReference>
<evidence type="ECO:0000256" key="5">
    <source>
        <dbReference type="ARBA" id="ARBA00022797"/>
    </source>
</evidence>
<dbReference type="GO" id="GO:0030145">
    <property type="term" value="F:manganese ion binding"/>
    <property type="evidence" value="ECO:0007669"/>
    <property type="project" value="InterPro"/>
</dbReference>
<dbReference type="Pfam" id="PF02746">
    <property type="entry name" value="MR_MLE_N"/>
    <property type="match status" value="1"/>
</dbReference>
<dbReference type="InterPro" id="IPR013370">
    <property type="entry name" value="Chloromuconate_cycloisomerase"/>
</dbReference>
<dbReference type="PANTHER" id="PTHR48073">
    <property type="entry name" value="O-SUCCINYLBENZOATE SYNTHASE-RELATED"/>
    <property type="match status" value="1"/>
</dbReference>
<dbReference type="PROSITE" id="PS00909">
    <property type="entry name" value="MR_MLE_2"/>
    <property type="match status" value="1"/>
</dbReference>
<keyword evidence="5" id="KW-0058">Aromatic hydrocarbons catabolism</keyword>
<dbReference type="OrthoDB" id="5596677at2"/>
<comment type="pathway">
    <text evidence="2">Aromatic compound metabolism.</text>
</comment>
<dbReference type="GO" id="GO:0016854">
    <property type="term" value="F:racemase and epimerase activity"/>
    <property type="evidence" value="ECO:0007669"/>
    <property type="project" value="UniProtKB-ARBA"/>
</dbReference>
<dbReference type="Pfam" id="PF13378">
    <property type="entry name" value="MR_MLE_C"/>
    <property type="match status" value="1"/>
</dbReference>
<dbReference type="InterPro" id="IPR036849">
    <property type="entry name" value="Enolase-like_C_sf"/>
</dbReference>
<comment type="cofactor">
    <cofactor evidence="1">
        <name>Mn(2+)</name>
        <dbReference type="ChEBI" id="CHEBI:29035"/>
    </cofactor>
</comment>
<dbReference type="Proteomes" id="UP000291424">
    <property type="component" value="Unassembled WGS sequence"/>
</dbReference>
<evidence type="ECO:0000256" key="2">
    <source>
        <dbReference type="ARBA" id="ARBA00005211"/>
    </source>
</evidence>